<feature type="transmembrane region" description="Helical" evidence="6">
    <location>
        <begin position="93"/>
        <end position="112"/>
    </location>
</feature>
<feature type="transmembrane region" description="Helical" evidence="6">
    <location>
        <begin position="226"/>
        <end position="245"/>
    </location>
</feature>
<feature type="transmembrane region" description="Helical" evidence="6">
    <location>
        <begin position="180"/>
        <end position="201"/>
    </location>
</feature>
<proteinExistence type="predicted"/>
<dbReference type="NCBIfam" id="TIGR00785">
    <property type="entry name" value="dass"/>
    <property type="match status" value="1"/>
</dbReference>
<evidence type="ECO:0000259" key="7">
    <source>
        <dbReference type="Pfam" id="PF03600"/>
    </source>
</evidence>
<sequence length="479" mass="51280">MQIFHGISFSADFSTSMNIKNITLFAGPLAALLMYFLVMHNSSADNIAALAITAAVTVICIIWWVFEPVPIPVTSLLPLTIFQISGVLSANEIGQSYGSPLILLLLGGFILSKSMERSGAHLRLALFMVNLFGNTSSKQLVLGFMVTAAMLSMWISNTATTLMLLPVALAVTKQTNDKNLAVPLMLGIAFAASIGGIGTPIGTPPNLVFMQVYEQQFNKNIGFTEWMTWGIPVVVCMIPVVWLWLTRKLTYSDGFKMPDVGQWSSTEKRVMLVFALTAIAWITRKEPFGGWSSWFDLINANDASVALIAVILMFVIPDGKKQGENLLDWKTASTIPWGILLLFGGGIALAKAFGVSGLSSSIAENLSGLSTLPIIVMIFSICLSVTFLTETTSNTASTVLLMPVLAAAAIGSNIDPLLLMIPATISASCAFMMPVATAPNSIVYASGFFSTKTMASEGVVLNVCGAIIITTICYLILVI</sequence>
<feature type="domain" description="Citrate transporter-like" evidence="7">
    <location>
        <begin position="61"/>
        <end position="419"/>
    </location>
</feature>
<gene>
    <name evidence="8" type="ORF">MNBD_GAMMA06-362</name>
</gene>
<reference evidence="8" key="1">
    <citation type="submission" date="2018-06" db="EMBL/GenBank/DDBJ databases">
        <authorList>
            <person name="Zhirakovskaya E."/>
        </authorList>
    </citation>
    <scope>NUCLEOTIDE SEQUENCE</scope>
</reference>
<evidence type="ECO:0000256" key="5">
    <source>
        <dbReference type="ARBA" id="ARBA00023136"/>
    </source>
</evidence>
<feature type="transmembrane region" description="Helical" evidence="6">
    <location>
        <begin position="47"/>
        <end position="66"/>
    </location>
</feature>
<feature type="transmembrane region" description="Helical" evidence="6">
    <location>
        <begin position="417"/>
        <end position="438"/>
    </location>
</feature>
<evidence type="ECO:0000256" key="3">
    <source>
        <dbReference type="ARBA" id="ARBA00022692"/>
    </source>
</evidence>
<evidence type="ECO:0000256" key="2">
    <source>
        <dbReference type="ARBA" id="ARBA00022448"/>
    </source>
</evidence>
<feature type="transmembrane region" description="Helical" evidence="6">
    <location>
        <begin position="124"/>
        <end position="145"/>
    </location>
</feature>
<evidence type="ECO:0000313" key="8">
    <source>
        <dbReference type="EMBL" id="VAW51651.1"/>
    </source>
</evidence>
<evidence type="ECO:0000256" key="6">
    <source>
        <dbReference type="SAM" id="Phobius"/>
    </source>
</evidence>
<feature type="transmembrane region" description="Helical" evidence="6">
    <location>
        <begin position="459"/>
        <end position="477"/>
    </location>
</feature>
<keyword evidence="5 6" id="KW-0472">Membrane</keyword>
<feature type="transmembrane region" description="Helical" evidence="6">
    <location>
        <begin position="337"/>
        <end position="358"/>
    </location>
</feature>
<dbReference type="PROSITE" id="PS01271">
    <property type="entry name" value="NA_SULFATE"/>
    <property type="match status" value="1"/>
</dbReference>
<keyword evidence="2" id="KW-0813">Transport</keyword>
<dbReference type="GO" id="GO:0015141">
    <property type="term" value="F:succinate transmembrane transporter activity"/>
    <property type="evidence" value="ECO:0007669"/>
    <property type="project" value="UniProtKB-ARBA"/>
</dbReference>
<organism evidence="8">
    <name type="scientific">hydrothermal vent metagenome</name>
    <dbReference type="NCBI Taxonomy" id="652676"/>
    <lineage>
        <taxon>unclassified sequences</taxon>
        <taxon>metagenomes</taxon>
        <taxon>ecological metagenomes</taxon>
    </lineage>
</organism>
<comment type="subcellular location">
    <subcellularLocation>
        <location evidence="1">Membrane</location>
        <topology evidence="1">Multi-pass membrane protein</topology>
    </subcellularLocation>
</comment>
<dbReference type="GO" id="GO:0005886">
    <property type="term" value="C:plasma membrane"/>
    <property type="evidence" value="ECO:0007669"/>
    <property type="project" value="TreeGrafter"/>
</dbReference>
<evidence type="ECO:0000256" key="1">
    <source>
        <dbReference type="ARBA" id="ARBA00004141"/>
    </source>
</evidence>
<keyword evidence="3 6" id="KW-0812">Transmembrane</keyword>
<dbReference type="InterPro" id="IPR031312">
    <property type="entry name" value="Na/sul_symport_CS"/>
</dbReference>
<keyword evidence="4 6" id="KW-1133">Transmembrane helix</keyword>
<dbReference type="EMBL" id="UOFD01000033">
    <property type="protein sequence ID" value="VAW51651.1"/>
    <property type="molecule type" value="Genomic_DNA"/>
</dbReference>
<dbReference type="AlphaFoldDB" id="A0A3B0W8Q8"/>
<protein>
    <submittedName>
        <fullName evidence="8">Sodium-dependent anion transporter family</fullName>
    </submittedName>
</protein>
<feature type="transmembrane region" description="Helical" evidence="6">
    <location>
        <begin position="395"/>
        <end position="411"/>
    </location>
</feature>
<feature type="transmembrane region" description="Helical" evidence="6">
    <location>
        <begin position="370"/>
        <end position="388"/>
    </location>
</feature>
<dbReference type="PANTHER" id="PTHR10283">
    <property type="entry name" value="SOLUTE CARRIER FAMILY 13 MEMBER"/>
    <property type="match status" value="1"/>
</dbReference>
<dbReference type="CDD" id="cd01115">
    <property type="entry name" value="SLC13_permease"/>
    <property type="match status" value="1"/>
</dbReference>
<dbReference type="InterPro" id="IPR004680">
    <property type="entry name" value="Cit_transptr-like_dom"/>
</dbReference>
<evidence type="ECO:0000256" key="4">
    <source>
        <dbReference type="ARBA" id="ARBA00022989"/>
    </source>
</evidence>
<feature type="transmembrane region" description="Helical" evidence="6">
    <location>
        <begin position="151"/>
        <end position="171"/>
    </location>
</feature>
<dbReference type="InterPro" id="IPR001898">
    <property type="entry name" value="SLC13A/DASS"/>
</dbReference>
<dbReference type="Pfam" id="PF03600">
    <property type="entry name" value="CitMHS"/>
    <property type="match status" value="1"/>
</dbReference>
<name>A0A3B0W8Q8_9ZZZZ</name>
<feature type="transmembrane region" description="Helical" evidence="6">
    <location>
        <begin position="294"/>
        <end position="316"/>
    </location>
</feature>
<dbReference type="PANTHER" id="PTHR10283:SF82">
    <property type="entry name" value="SOLUTE CARRIER FAMILY 13 MEMBER 2"/>
    <property type="match status" value="1"/>
</dbReference>
<accession>A0A3B0W8Q8</accession>
<feature type="transmembrane region" description="Helical" evidence="6">
    <location>
        <begin position="22"/>
        <end position="40"/>
    </location>
</feature>